<dbReference type="OrthoDB" id="9803751at2"/>
<dbReference type="EMBL" id="BAEO01000027">
    <property type="protein sequence ID" value="GAC18907.1"/>
    <property type="molecule type" value="Genomic_DNA"/>
</dbReference>
<dbReference type="CDD" id="cd16025">
    <property type="entry name" value="PAS_like"/>
    <property type="match status" value="1"/>
</dbReference>
<name>K6YL76_9ALTE</name>
<comment type="caution">
    <text evidence="6">The sequence shown here is derived from an EMBL/GenBank/DDBJ whole genome shotgun (WGS) entry which is preliminary data.</text>
</comment>
<dbReference type="InterPro" id="IPR024607">
    <property type="entry name" value="Sulfatase_CS"/>
</dbReference>
<sequence length="554" mass="62280">MTGILNFCVVIFVVFITACSTTDNVAEVARPNILLIVVDDMGMADLASFGGEIATPNIDNLAMRGTKFSNFHSAPVCSATRVMMLTGVDNHKAGIGNMAEELAPNQVGKPGYEGEINNRVITIASILKNQGYQTYMAGKWHLGMTQESSPWARGFERSFALLPGGASHFSDMKPAYHPDPNGKAPYRQDQHMLDELPDNFEYSTQFYADEMIKYIEQGNSDKPYFAYLSFTAPHWPLQAPLKTVEKYRGKYDIGYDVITQQRLEKQKQLGIVPNWAQINKQTSKTTKRVPWNELDKAQQQTQAKAMEIYAAMIEEIDNHTGRVIDVLRKRGELDNTIVIFLSDNGAEGHDVDETWPMETFPEIRKNINARHDFSYENMGQPNSYVFYGADWAQAGSPVYNLYKGFPTEGGTRVPAFITYPKYFSEGINHAYSSVKDIVPTLLDVTSIEHPSQTNSPLDLEVPTGDSMIQSSNPERIEGTEILGKYSLQQGQWKIVNMPVPYGNGEWQLYNLAKDLSESQDLSQQYPDMLAELIKEWENYKTNNGVILPNEVSGY</sequence>
<dbReference type="InterPro" id="IPR050738">
    <property type="entry name" value="Sulfatase"/>
</dbReference>
<dbReference type="InterPro" id="IPR000917">
    <property type="entry name" value="Sulfatase_N"/>
</dbReference>
<dbReference type="GO" id="GO:0004065">
    <property type="term" value="F:arylsulfatase activity"/>
    <property type="evidence" value="ECO:0007669"/>
    <property type="project" value="TreeGrafter"/>
</dbReference>
<evidence type="ECO:0000256" key="2">
    <source>
        <dbReference type="ARBA" id="ARBA00022723"/>
    </source>
</evidence>
<dbReference type="RefSeq" id="WP_007619199.1">
    <property type="nucleotide sequence ID" value="NZ_BAEO01000027.1"/>
</dbReference>
<evidence type="ECO:0000256" key="1">
    <source>
        <dbReference type="ARBA" id="ARBA00008779"/>
    </source>
</evidence>
<evidence type="ECO:0000313" key="6">
    <source>
        <dbReference type="EMBL" id="GAC18907.1"/>
    </source>
</evidence>
<dbReference type="PROSITE" id="PS00149">
    <property type="entry name" value="SULFATASE_2"/>
    <property type="match status" value="1"/>
</dbReference>
<proteinExistence type="inferred from homology"/>
<evidence type="ECO:0000256" key="3">
    <source>
        <dbReference type="ARBA" id="ARBA00022801"/>
    </source>
</evidence>
<dbReference type="PANTHER" id="PTHR42693">
    <property type="entry name" value="ARYLSULFATASE FAMILY MEMBER"/>
    <property type="match status" value="1"/>
</dbReference>
<comment type="similarity">
    <text evidence="1">Belongs to the sulfatase family.</text>
</comment>
<keyword evidence="3" id="KW-0378">Hydrolase</keyword>
<dbReference type="Proteomes" id="UP000006327">
    <property type="component" value="Unassembled WGS sequence"/>
</dbReference>
<evidence type="ECO:0000256" key="4">
    <source>
        <dbReference type="ARBA" id="ARBA00022837"/>
    </source>
</evidence>
<dbReference type="PANTHER" id="PTHR42693:SF33">
    <property type="entry name" value="ARYLSULFATASE"/>
    <property type="match status" value="1"/>
</dbReference>
<evidence type="ECO:0000259" key="5">
    <source>
        <dbReference type="Pfam" id="PF00884"/>
    </source>
</evidence>
<dbReference type="AlphaFoldDB" id="K6YL76"/>
<reference evidence="6 7" key="1">
    <citation type="journal article" date="2017" name="Antonie Van Leeuwenhoek">
        <title>Rhizobium rhizosphaerae sp. nov., a novel species isolated from rice rhizosphere.</title>
        <authorList>
            <person name="Zhao J.J."/>
            <person name="Zhang J."/>
            <person name="Zhang R.J."/>
            <person name="Zhang C.W."/>
            <person name="Yin H.Q."/>
            <person name="Zhang X.X."/>
        </authorList>
    </citation>
    <scope>NUCLEOTIDE SEQUENCE [LARGE SCALE GENOMIC DNA]</scope>
    <source>
        <strain evidence="6 7">BSs20135</strain>
    </source>
</reference>
<dbReference type="Pfam" id="PF00884">
    <property type="entry name" value="Sulfatase"/>
    <property type="match status" value="1"/>
</dbReference>
<dbReference type="Gene3D" id="3.40.720.10">
    <property type="entry name" value="Alkaline Phosphatase, subunit A"/>
    <property type="match status" value="1"/>
</dbReference>
<gene>
    <name evidence="6" type="primary">atsA</name>
    <name evidence="6" type="ORF">GARC_1940</name>
</gene>
<keyword evidence="4" id="KW-0106">Calcium</keyword>
<dbReference type="SUPFAM" id="SSF53649">
    <property type="entry name" value="Alkaline phosphatase-like"/>
    <property type="match status" value="1"/>
</dbReference>
<accession>K6YL76</accession>
<dbReference type="InterPro" id="IPR017850">
    <property type="entry name" value="Alkaline_phosphatase_core_sf"/>
</dbReference>
<dbReference type="eggNOG" id="COG3119">
    <property type="taxonomic scope" value="Bacteria"/>
</dbReference>
<protein>
    <submittedName>
        <fullName evidence="6">Arylsulfatase</fullName>
    </submittedName>
</protein>
<keyword evidence="7" id="KW-1185">Reference proteome</keyword>
<keyword evidence="2" id="KW-0479">Metal-binding</keyword>
<dbReference type="Gene3D" id="3.30.1120.10">
    <property type="match status" value="1"/>
</dbReference>
<dbReference type="STRING" id="493475.GARC_1940"/>
<feature type="domain" description="Sulfatase N-terminal" evidence="5">
    <location>
        <begin position="31"/>
        <end position="446"/>
    </location>
</feature>
<dbReference type="GO" id="GO:0046872">
    <property type="term" value="F:metal ion binding"/>
    <property type="evidence" value="ECO:0007669"/>
    <property type="project" value="UniProtKB-KW"/>
</dbReference>
<organism evidence="6 7">
    <name type="scientific">Paraglaciecola arctica BSs20135</name>
    <dbReference type="NCBI Taxonomy" id="493475"/>
    <lineage>
        <taxon>Bacteria</taxon>
        <taxon>Pseudomonadati</taxon>
        <taxon>Pseudomonadota</taxon>
        <taxon>Gammaproteobacteria</taxon>
        <taxon>Alteromonadales</taxon>
        <taxon>Alteromonadaceae</taxon>
        <taxon>Paraglaciecola</taxon>
    </lineage>
</organism>
<evidence type="ECO:0000313" key="7">
    <source>
        <dbReference type="Proteomes" id="UP000006327"/>
    </source>
</evidence>